<dbReference type="Proteomes" id="UP000507470">
    <property type="component" value="Unassembled WGS sequence"/>
</dbReference>
<dbReference type="AlphaFoldDB" id="A0A6J8B3F0"/>
<sequence>MVFRLNYPQNKEPDVNNVVLQLVTLTNPTTSSTDSALIQFSQIACEDETEFMCQVAYAGSVGSTSTDSDVANISVKGNPEQPDREPVYVPSAGIEEGNDVVFTCTGNLGKPQGKFRWFQNVFLNDSRAYNHDSEDRVRNVQVTKSPIIPTFAEGAGPITLTCSSDGNPVRTNIGYTWYKEFNTSVPLGTGPTYVINNVVVNKTDNYICVAQNSFNGQTFNMNNTIHIQIGIVKFKTGKDIKIYEDVNSRNTETHVYSSMNRAAESENSEYNEIH</sequence>
<dbReference type="InterPro" id="IPR036179">
    <property type="entry name" value="Ig-like_dom_sf"/>
</dbReference>
<evidence type="ECO:0000313" key="3">
    <source>
        <dbReference type="Proteomes" id="UP000507470"/>
    </source>
</evidence>
<evidence type="ECO:0000259" key="1">
    <source>
        <dbReference type="PROSITE" id="PS50835"/>
    </source>
</evidence>
<dbReference type="PANTHER" id="PTHR45889">
    <property type="entry name" value="IG-LIKE DOMAIN-CONTAINING PROTEIN"/>
    <property type="match status" value="1"/>
</dbReference>
<evidence type="ECO:0000313" key="2">
    <source>
        <dbReference type="EMBL" id="CAC5377951.1"/>
    </source>
</evidence>
<feature type="domain" description="Ig-like" evidence="1">
    <location>
        <begin position="82"/>
        <end position="120"/>
    </location>
</feature>
<dbReference type="SMART" id="SM00409">
    <property type="entry name" value="IG"/>
    <property type="match status" value="1"/>
</dbReference>
<dbReference type="Gene3D" id="2.60.40.10">
    <property type="entry name" value="Immunoglobulins"/>
    <property type="match status" value="1"/>
</dbReference>
<feature type="domain" description="Ig-like" evidence="1">
    <location>
        <begin position="153"/>
        <end position="226"/>
    </location>
</feature>
<dbReference type="SUPFAM" id="SSF48726">
    <property type="entry name" value="Immunoglobulin"/>
    <property type="match status" value="1"/>
</dbReference>
<dbReference type="InterPro" id="IPR007110">
    <property type="entry name" value="Ig-like_dom"/>
</dbReference>
<protein>
    <recommendedName>
        <fullName evidence="1">Ig-like domain-containing protein</fullName>
    </recommendedName>
</protein>
<dbReference type="EMBL" id="CACVKT020002442">
    <property type="protein sequence ID" value="CAC5377951.1"/>
    <property type="molecule type" value="Genomic_DNA"/>
</dbReference>
<name>A0A6J8B3F0_MYTCO</name>
<reference evidence="2 3" key="1">
    <citation type="submission" date="2020-06" db="EMBL/GenBank/DDBJ databases">
        <authorList>
            <person name="Li R."/>
            <person name="Bekaert M."/>
        </authorList>
    </citation>
    <scope>NUCLEOTIDE SEQUENCE [LARGE SCALE GENOMIC DNA]</scope>
    <source>
        <strain evidence="3">wild</strain>
    </source>
</reference>
<dbReference type="PROSITE" id="PS50835">
    <property type="entry name" value="IG_LIKE"/>
    <property type="match status" value="2"/>
</dbReference>
<organism evidence="2 3">
    <name type="scientific">Mytilus coruscus</name>
    <name type="common">Sea mussel</name>
    <dbReference type="NCBI Taxonomy" id="42192"/>
    <lineage>
        <taxon>Eukaryota</taxon>
        <taxon>Metazoa</taxon>
        <taxon>Spiralia</taxon>
        <taxon>Lophotrochozoa</taxon>
        <taxon>Mollusca</taxon>
        <taxon>Bivalvia</taxon>
        <taxon>Autobranchia</taxon>
        <taxon>Pteriomorphia</taxon>
        <taxon>Mytilida</taxon>
        <taxon>Mytiloidea</taxon>
        <taxon>Mytilidae</taxon>
        <taxon>Mytilinae</taxon>
        <taxon>Mytilus</taxon>
    </lineage>
</organism>
<keyword evidence="3" id="KW-1185">Reference proteome</keyword>
<dbReference type="PANTHER" id="PTHR45889:SF8">
    <property type="entry name" value="IG-LIKE DOMAIN-CONTAINING PROTEIN"/>
    <property type="match status" value="1"/>
</dbReference>
<gene>
    <name evidence="2" type="ORF">MCOR_14205</name>
</gene>
<proteinExistence type="predicted"/>
<dbReference type="InterPro" id="IPR003599">
    <property type="entry name" value="Ig_sub"/>
</dbReference>
<accession>A0A6J8B3F0</accession>
<dbReference type="InterPro" id="IPR013783">
    <property type="entry name" value="Ig-like_fold"/>
</dbReference>
<dbReference type="Pfam" id="PF13895">
    <property type="entry name" value="Ig_2"/>
    <property type="match status" value="1"/>
</dbReference>
<dbReference type="OrthoDB" id="6158624at2759"/>
<dbReference type="CDD" id="cd00096">
    <property type="entry name" value="Ig"/>
    <property type="match status" value="1"/>
</dbReference>